<evidence type="ECO:0008006" key="5">
    <source>
        <dbReference type="Google" id="ProtNLM"/>
    </source>
</evidence>
<evidence type="ECO:0000256" key="2">
    <source>
        <dbReference type="SAM" id="Phobius"/>
    </source>
</evidence>
<reference evidence="3 4" key="1">
    <citation type="submission" date="2019-03" db="EMBL/GenBank/DDBJ databases">
        <title>Three New Species of Nocardioides, Nocardioides euryhalodurans sp. nov., Nocardioides seonyuensis sp. nov. and Nocardioides eburneoflavus sp. nov., Iolated from Soil.</title>
        <authorList>
            <person name="Roh S.G."/>
            <person name="Lee C."/>
            <person name="Kim M.-K."/>
            <person name="Kim S.B."/>
        </authorList>
    </citation>
    <scope>NUCLEOTIDE SEQUENCE [LARGE SCALE GENOMIC DNA]</scope>
    <source>
        <strain evidence="3 4">MMS17-SY117</strain>
    </source>
</reference>
<dbReference type="InterPro" id="IPR017850">
    <property type="entry name" value="Alkaline_phosphatase_core_sf"/>
</dbReference>
<feature type="compositionally biased region" description="Low complexity" evidence="1">
    <location>
        <begin position="709"/>
        <end position="718"/>
    </location>
</feature>
<feature type="transmembrane region" description="Helical" evidence="2">
    <location>
        <begin position="72"/>
        <end position="94"/>
    </location>
</feature>
<dbReference type="SUPFAM" id="SSF53649">
    <property type="entry name" value="Alkaline phosphatase-like"/>
    <property type="match status" value="1"/>
</dbReference>
<dbReference type="InterPro" id="IPR007165">
    <property type="entry name" value="Phage_holin_4_2"/>
</dbReference>
<keyword evidence="2" id="KW-0472">Membrane</keyword>
<feature type="region of interest" description="Disordered" evidence="1">
    <location>
        <begin position="495"/>
        <end position="517"/>
    </location>
</feature>
<dbReference type="InterPro" id="IPR002591">
    <property type="entry name" value="Phosphodiest/P_Trfase"/>
</dbReference>
<keyword evidence="4" id="KW-1185">Reference proteome</keyword>
<evidence type="ECO:0000256" key="1">
    <source>
        <dbReference type="SAM" id="MobiDB-lite"/>
    </source>
</evidence>
<feature type="region of interest" description="Disordered" evidence="1">
    <location>
        <begin position="699"/>
        <end position="724"/>
    </location>
</feature>
<keyword evidence="2" id="KW-1133">Transmembrane helix</keyword>
<feature type="transmembrane region" description="Helical" evidence="2">
    <location>
        <begin position="101"/>
        <end position="120"/>
    </location>
</feature>
<name>A0A4P7GI10_9ACTN</name>
<dbReference type="Proteomes" id="UP000294894">
    <property type="component" value="Chromosome"/>
</dbReference>
<feature type="transmembrane region" description="Helical" evidence="2">
    <location>
        <begin position="132"/>
        <end position="158"/>
    </location>
</feature>
<dbReference type="OrthoDB" id="5404822at2"/>
<dbReference type="KEGG" id="noy:EXE57_04000"/>
<proteinExistence type="predicted"/>
<accession>A0A4P7GI10</accession>
<protein>
    <recommendedName>
        <fullName evidence="5">Phosphodiesterase</fullName>
    </recommendedName>
</protein>
<evidence type="ECO:0000313" key="3">
    <source>
        <dbReference type="EMBL" id="QBR91525.1"/>
    </source>
</evidence>
<evidence type="ECO:0000313" key="4">
    <source>
        <dbReference type="Proteomes" id="UP000294894"/>
    </source>
</evidence>
<dbReference type="Gene3D" id="3.40.720.10">
    <property type="entry name" value="Alkaline Phosphatase, subunit A"/>
    <property type="match status" value="1"/>
</dbReference>
<organism evidence="3 4">
    <name type="scientific">Nocardioides euryhalodurans</name>
    <dbReference type="NCBI Taxonomy" id="2518370"/>
    <lineage>
        <taxon>Bacteria</taxon>
        <taxon>Bacillati</taxon>
        <taxon>Actinomycetota</taxon>
        <taxon>Actinomycetes</taxon>
        <taxon>Propionibacteriales</taxon>
        <taxon>Nocardioidaceae</taxon>
        <taxon>Nocardioides</taxon>
    </lineage>
</organism>
<dbReference type="AlphaFoldDB" id="A0A4P7GI10"/>
<dbReference type="EMBL" id="CP038267">
    <property type="protein sequence ID" value="QBR91525.1"/>
    <property type="molecule type" value="Genomic_DNA"/>
</dbReference>
<dbReference type="Pfam" id="PF01663">
    <property type="entry name" value="Phosphodiest"/>
    <property type="match status" value="1"/>
</dbReference>
<feature type="region of interest" description="Disordered" evidence="1">
    <location>
        <begin position="1"/>
        <end position="21"/>
    </location>
</feature>
<gene>
    <name evidence="3" type="ORF">EXE57_04000</name>
</gene>
<sequence length="724" mass="77618">MEEPEHEADPARPTVAAGRSRVAGDLTRESWRRPWYAHLASYVASVLLIVPAIWLCDWLLPGFHVAEPLMPFVFAATMALLGVLTQPVLVGAAVRLGWIGVLLLAFTGQGLIVLVTAAVLPDVSLEDPLTALLVAIVVGLVSTVLGWFGSAGTSQVLLSRLMASQRRRPPTLTDADTDGVVFVQLDGVPFPVLQMAITAGTVPTLSRWVRSGSHTLHEWTPKLPATTPASQMGILHGVIDGIPAFRWYDRAGDRILVANRPRDAAVIEEMLSTGRGLLVDDGVSISNLFTGDAPTAVLTMSRRVRGGETARRAVAEFVLHPAGLTRALSRSVSELARDRFQTRRAIRRDVQPRCTRSWETALLRSVTNGALRDLNTILVAQHMLGGTRSIYVDYVDYDEIAHHAGILRAESLEALESVDAVLSQLELVAAASPRRYHFVVLSDHGQAQGTPFADRYGEELATLVARLSSTTVASSDDDVEGWGRTRALVDELSGTGVTGRGMTSAGAAMDKRDPNRPAGVGDGDTAAVGEETFHVFGSGNLGLVYVRGEKERLDRRALDQRFPHLVDGLAAHPGIGFVVVHDDDGPVALGAAGWHRIDDGHVEGEDPLLPFGPDAAAFVRRVAHRPEAPDIYVNSLVDPGTEEVAAFEDLVGCHGGLGGWQDRACVVVPTGLPFPAERIVGADALHVALRTMLRHCGHRQSVDEPPAPEAYRPAATRAPGPPVP</sequence>
<feature type="transmembrane region" description="Helical" evidence="2">
    <location>
        <begin position="39"/>
        <end position="60"/>
    </location>
</feature>
<dbReference type="Pfam" id="PF04020">
    <property type="entry name" value="Phage_holin_4_2"/>
    <property type="match status" value="1"/>
</dbReference>
<keyword evidence="2" id="KW-0812">Transmembrane</keyword>
<dbReference type="RefSeq" id="WP_135074228.1">
    <property type="nucleotide sequence ID" value="NZ_CP038267.1"/>
</dbReference>